<keyword evidence="3" id="KW-1185">Reference proteome</keyword>
<sequence length="341" mass="37514">MHLKTVVLASAIITVTTGIETHGGYQYEARFSPEATPEAKNIKDPYETTAATIANARLREQVEATGIARQCLAESADAEPAGLYALKDCIAADNKRNFFTLLAEDIEESKAFWTQVIQESTTDRTKWVPARAVSDYPHLFLQYPYTKCYFNGNLTATQFAAWTLSQNADEANLNANPEHYYKETVLDSTGAQRSEIFEGWGGVLSTFGMKRTNFTVPAFAPPEYGTVDTPEAWDIGPSFPLPLQRVGAKVLTSEDGQTFGALHIAVRDFTASEGSTGESGIEIYSAVWYPPWDQASEADQAEFVNNYLADEAHHMVVEVINLTQKAHEDCKSGLCVIPSSI</sequence>
<evidence type="ECO:0000256" key="1">
    <source>
        <dbReference type="SAM" id="SignalP"/>
    </source>
</evidence>
<dbReference type="AlphaFoldDB" id="A0A439DDT0"/>
<dbReference type="EMBL" id="RYZI01000047">
    <property type="protein sequence ID" value="RWA12577.1"/>
    <property type="molecule type" value="Genomic_DNA"/>
</dbReference>
<comment type="caution">
    <text evidence="2">The sequence shown here is derived from an EMBL/GenBank/DDBJ whole genome shotgun (WGS) entry which is preliminary data.</text>
</comment>
<keyword evidence="1" id="KW-0732">Signal</keyword>
<evidence type="ECO:0000313" key="3">
    <source>
        <dbReference type="Proteomes" id="UP000286045"/>
    </source>
</evidence>
<dbReference type="Proteomes" id="UP000286045">
    <property type="component" value="Unassembled WGS sequence"/>
</dbReference>
<reference evidence="2 3" key="1">
    <citation type="submission" date="2018-12" db="EMBL/GenBank/DDBJ databases">
        <title>Draft genome sequence of Xylaria grammica IHI A82.</title>
        <authorList>
            <person name="Buettner E."/>
            <person name="Kellner H."/>
        </authorList>
    </citation>
    <scope>NUCLEOTIDE SEQUENCE [LARGE SCALE GENOMIC DNA]</scope>
    <source>
        <strain evidence="2 3">IHI A82</strain>
    </source>
</reference>
<gene>
    <name evidence="2" type="ORF">EKO27_g2519</name>
</gene>
<evidence type="ECO:0000313" key="2">
    <source>
        <dbReference type="EMBL" id="RWA12577.1"/>
    </source>
</evidence>
<proteinExistence type="predicted"/>
<organism evidence="2 3">
    <name type="scientific">Xylaria grammica</name>
    <dbReference type="NCBI Taxonomy" id="363999"/>
    <lineage>
        <taxon>Eukaryota</taxon>
        <taxon>Fungi</taxon>
        <taxon>Dikarya</taxon>
        <taxon>Ascomycota</taxon>
        <taxon>Pezizomycotina</taxon>
        <taxon>Sordariomycetes</taxon>
        <taxon>Xylariomycetidae</taxon>
        <taxon>Xylariales</taxon>
        <taxon>Xylariaceae</taxon>
        <taxon>Xylaria</taxon>
    </lineage>
</organism>
<protein>
    <submittedName>
        <fullName evidence="2">Uncharacterized protein</fullName>
    </submittedName>
</protein>
<name>A0A439DDT0_9PEZI</name>
<feature type="chain" id="PRO_5019475185" evidence="1">
    <location>
        <begin position="19"/>
        <end position="341"/>
    </location>
</feature>
<feature type="signal peptide" evidence="1">
    <location>
        <begin position="1"/>
        <end position="18"/>
    </location>
</feature>
<accession>A0A439DDT0</accession>